<dbReference type="EMBL" id="JANTQA010000072">
    <property type="protein sequence ID" value="KAJ3424617.1"/>
    <property type="molecule type" value="Genomic_DNA"/>
</dbReference>
<gene>
    <name evidence="3" type="ORF">M0812_29340</name>
</gene>
<reference evidence="3" key="1">
    <citation type="submission" date="2022-08" db="EMBL/GenBank/DDBJ databases">
        <title>Novel sulphate-reducing endosymbionts in the free-living metamonad Anaeramoeba.</title>
        <authorList>
            <person name="Jerlstrom-Hultqvist J."/>
            <person name="Cepicka I."/>
            <person name="Gallot-Lavallee L."/>
            <person name="Salas-Leiva D."/>
            <person name="Curtis B.A."/>
            <person name="Zahonova K."/>
            <person name="Pipaliya S."/>
            <person name="Dacks J."/>
            <person name="Roger A.J."/>
        </authorList>
    </citation>
    <scope>NUCLEOTIDE SEQUENCE</scope>
    <source>
        <strain evidence="3">Busselton2</strain>
    </source>
</reference>
<proteinExistence type="predicted"/>
<dbReference type="Proteomes" id="UP001146793">
    <property type="component" value="Unassembled WGS sequence"/>
</dbReference>
<protein>
    <submittedName>
        <fullName evidence="3">Uncharacterized protein</fullName>
    </submittedName>
</protein>
<feature type="region of interest" description="Disordered" evidence="2">
    <location>
        <begin position="221"/>
        <end position="335"/>
    </location>
</feature>
<evidence type="ECO:0000256" key="1">
    <source>
        <dbReference type="SAM" id="Coils"/>
    </source>
</evidence>
<feature type="compositionally biased region" description="Basic and acidic residues" evidence="2">
    <location>
        <begin position="322"/>
        <end position="333"/>
    </location>
</feature>
<dbReference type="AlphaFoldDB" id="A0AAV7Y429"/>
<keyword evidence="1" id="KW-0175">Coiled coil</keyword>
<feature type="compositionally biased region" description="Basic and acidic residues" evidence="2">
    <location>
        <begin position="261"/>
        <end position="274"/>
    </location>
</feature>
<feature type="coiled-coil region" evidence="1">
    <location>
        <begin position="413"/>
        <end position="444"/>
    </location>
</feature>
<accession>A0AAV7Y429</accession>
<evidence type="ECO:0000313" key="4">
    <source>
        <dbReference type="Proteomes" id="UP001146793"/>
    </source>
</evidence>
<organism evidence="3 4">
    <name type="scientific">Anaeramoeba flamelloides</name>
    <dbReference type="NCBI Taxonomy" id="1746091"/>
    <lineage>
        <taxon>Eukaryota</taxon>
        <taxon>Metamonada</taxon>
        <taxon>Anaeramoebidae</taxon>
        <taxon>Anaeramoeba</taxon>
    </lineage>
</organism>
<sequence>MQREILLILKNKKLESHLKRIKKSKSPICLFQLQKKWFKYNKAFSVIFNINKKSAVFLIPNLVKTLKEIVLQKTLESRTGSACSKCVFVTKNWKKLRLQCWSVPIQFKKGKGIQCLFSVLKNKQTNKQTNLDPVTTPISQIEKTTSITGGEFYLSTEESQSTPDFENSVLDELIDKKVDFSKVDNKENNFQTNNLSEGKQKKNQPKYINFEMAFQILSQNKPKNSDNEIMKETNSDNSPNKNGSENNSKIYSDLKQLSPKNELEKKNENFNEKNKNKKIKLKKSKKADKQNEKNTKKILKNNNNNNIHHSNVPKNKTNQENSSKKDEELSSTKDEEDVDNFFLQADQTNQQINFETMSINNFFNFCIQYTNLFINQMKLNYQPKKEFFSNLQKVNTIFIKSFSEKIKHIEDLNMRLTIEKKTYSENLKKLEKHYQKRLKEFQTKKQNSKTNQILQNQILVFKQIIEKLLKSGLDLQQMVADLD</sequence>
<name>A0AAV7Y429_9EUKA</name>
<evidence type="ECO:0000313" key="3">
    <source>
        <dbReference type="EMBL" id="KAJ3424617.1"/>
    </source>
</evidence>
<feature type="compositionally biased region" description="Polar residues" evidence="2">
    <location>
        <begin position="235"/>
        <end position="250"/>
    </location>
</feature>
<feature type="compositionally biased region" description="Basic and acidic residues" evidence="2">
    <location>
        <begin position="223"/>
        <end position="234"/>
    </location>
</feature>
<comment type="caution">
    <text evidence="3">The sequence shown here is derived from an EMBL/GenBank/DDBJ whole genome shotgun (WGS) entry which is preliminary data.</text>
</comment>
<feature type="compositionally biased region" description="Basic residues" evidence="2">
    <location>
        <begin position="275"/>
        <end position="286"/>
    </location>
</feature>
<feature type="compositionally biased region" description="Low complexity" evidence="2">
    <location>
        <begin position="300"/>
        <end position="315"/>
    </location>
</feature>
<evidence type="ECO:0000256" key="2">
    <source>
        <dbReference type="SAM" id="MobiDB-lite"/>
    </source>
</evidence>